<dbReference type="Proteomes" id="UP000799444">
    <property type="component" value="Unassembled WGS sequence"/>
</dbReference>
<comment type="subcellular location">
    <subcellularLocation>
        <location evidence="1">Nucleus</location>
    </subcellularLocation>
</comment>
<evidence type="ECO:0000313" key="6">
    <source>
        <dbReference type="Proteomes" id="UP000799444"/>
    </source>
</evidence>
<feature type="non-terminal residue" evidence="5">
    <location>
        <position position="471"/>
    </location>
</feature>
<reference evidence="5" key="1">
    <citation type="journal article" date="2020" name="Stud. Mycol.">
        <title>101 Dothideomycetes genomes: a test case for predicting lifestyles and emergence of pathogens.</title>
        <authorList>
            <person name="Haridas S."/>
            <person name="Albert R."/>
            <person name="Binder M."/>
            <person name="Bloem J."/>
            <person name="Labutti K."/>
            <person name="Salamov A."/>
            <person name="Andreopoulos B."/>
            <person name="Baker S."/>
            <person name="Barry K."/>
            <person name="Bills G."/>
            <person name="Bluhm B."/>
            <person name="Cannon C."/>
            <person name="Castanera R."/>
            <person name="Culley D."/>
            <person name="Daum C."/>
            <person name="Ezra D."/>
            <person name="Gonzalez J."/>
            <person name="Henrissat B."/>
            <person name="Kuo A."/>
            <person name="Liang C."/>
            <person name="Lipzen A."/>
            <person name="Lutzoni F."/>
            <person name="Magnuson J."/>
            <person name="Mondo S."/>
            <person name="Nolan M."/>
            <person name="Ohm R."/>
            <person name="Pangilinan J."/>
            <person name="Park H.-J."/>
            <person name="Ramirez L."/>
            <person name="Alfaro M."/>
            <person name="Sun H."/>
            <person name="Tritt A."/>
            <person name="Yoshinaga Y."/>
            <person name="Zwiers L.-H."/>
            <person name="Turgeon B."/>
            <person name="Goodwin S."/>
            <person name="Spatafora J."/>
            <person name="Crous P."/>
            <person name="Grigoriev I."/>
        </authorList>
    </citation>
    <scope>NUCLEOTIDE SEQUENCE</scope>
    <source>
        <strain evidence="5">CBS 125425</strain>
    </source>
</reference>
<dbReference type="EMBL" id="ML996448">
    <property type="protein sequence ID" value="KAF2726527.1"/>
    <property type="molecule type" value="Genomic_DNA"/>
</dbReference>
<feature type="compositionally biased region" description="Polar residues" evidence="3">
    <location>
        <begin position="428"/>
        <end position="438"/>
    </location>
</feature>
<gene>
    <name evidence="5" type="ORF">EJ04DRAFT_480318</name>
</gene>
<feature type="region of interest" description="Disordered" evidence="3">
    <location>
        <begin position="428"/>
        <end position="447"/>
    </location>
</feature>
<dbReference type="GO" id="GO:0003677">
    <property type="term" value="F:DNA binding"/>
    <property type="evidence" value="ECO:0007669"/>
    <property type="project" value="InterPro"/>
</dbReference>
<feature type="domain" description="Xylanolytic transcriptional activator regulatory" evidence="4">
    <location>
        <begin position="118"/>
        <end position="190"/>
    </location>
</feature>
<dbReference type="PANTHER" id="PTHR31001:SF85">
    <property type="entry name" value="ZN(II)2CYS6 TRANSCRIPTION FACTOR (EUROFUNG)"/>
    <property type="match status" value="1"/>
</dbReference>
<keyword evidence="6" id="KW-1185">Reference proteome</keyword>
<dbReference type="GO" id="GO:0008270">
    <property type="term" value="F:zinc ion binding"/>
    <property type="evidence" value="ECO:0007669"/>
    <property type="project" value="InterPro"/>
</dbReference>
<dbReference type="InterPro" id="IPR050613">
    <property type="entry name" value="Sec_Metabolite_Reg"/>
</dbReference>
<evidence type="ECO:0000259" key="4">
    <source>
        <dbReference type="SMART" id="SM00906"/>
    </source>
</evidence>
<protein>
    <recommendedName>
        <fullName evidence="4">Xylanolytic transcriptional activator regulatory domain-containing protein</fullName>
    </recommendedName>
</protein>
<dbReference type="GO" id="GO:0006351">
    <property type="term" value="P:DNA-templated transcription"/>
    <property type="evidence" value="ECO:0007669"/>
    <property type="project" value="InterPro"/>
</dbReference>
<evidence type="ECO:0000256" key="1">
    <source>
        <dbReference type="ARBA" id="ARBA00004123"/>
    </source>
</evidence>
<evidence type="ECO:0000313" key="5">
    <source>
        <dbReference type="EMBL" id="KAF2726527.1"/>
    </source>
</evidence>
<dbReference type="InterPro" id="IPR007219">
    <property type="entry name" value="XnlR_reg_dom"/>
</dbReference>
<accession>A0A9P4QFW1</accession>
<sequence length="471" mass="52599">MRILWRYYEKNLDALVKVLHKSTVEALLFQTAPTSVDIGSQALLCAIALATITAMSATETQQILHEDREELLLQYRSATEGALGAAGWMTTQEMVVLQALLLFIVSRIYSPPNNVRVTWMLCNMALGLAQTMGMHSYNASLSLCRVGSETSRRIWWTLCLLANRISEECGLEASLPLTMDNLLPLNINDSDLDKPPTSALESREGLTETTLTLAKIESAQTTIRLTRLHHTNPSESQAEIGNAIQAQIRRYEKHYLPYFSGTSDLDRLCFLSIRLLIAKLWKFACTHDKSRTISDTAQLALREDMFSHNVQVLEILHQLPNRFRPFGWFFRCKYTQWHAMAYLLLELQTGYRNSHTGRAWIILDAIFADSGDGAAQVALSVPSGTKHQTKAKLWQAMLRLYRCVREARSNGVLQSLNDSPVSFDSGSALGTSSGTDSLPQDPPANGLLGDPFVGSGVGIDEEMNWGQLDEW</sequence>
<dbReference type="OrthoDB" id="424974at2759"/>
<dbReference type="GO" id="GO:0005634">
    <property type="term" value="C:nucleus"/>
    <property type="evidence" value="ECO:0007669"/>
    <property type="project" value="UniProtKB-SubCell"/>
</dbReference>
<comment type="caution">
    <text evidence="5">The sequence shown here is derived from an EMBL/GenBank/DDBJ whole genome shotgun (WGS) entry which is preliminary data.</text>
</comment>
<organism evidence="5 6">
    <name type="scientific">Polyplosphaeria fusca</name>
    <dbReference type="NCBI Taxonomy" id="682080"/>
    <lineage>
        <taxon>Eukaryota</taxon>
        <taxon>Fungi</taxon>
        <taxon>Dikarya</taxon>
        <taxon>Ascomycota</taxon>
        <taxon>Pezizomycotina</taxon>
        <taxon>Dothideomycetes</taxon>
        <taxon>Pleosporomycetidae</taxon>
        <taxon>Pleosporales</taxon>
        <taxon>Tetraplosphaeriaceae</taxon>
        <taxon>Polyplosphaeria</taxon>
    </lineage>
</organism>
<name>A0A9P4QFW1_9PLEO</name>
<dbReference type="AlphaFoldDB" id="A0A9P4QFW1"/>
<evidence type="ECO:0000256" key="3">
    <source>
        <dbReference type="SAM" id="MobiDB-lite"/>
    </source>
</evidence>
<keyword evidence="2" id="KW-0539">Nucleus</keyword>
<dbReference type="CDD" id="cd12148">
    <property type="entry name" value="fungal_TF_MHR"/>
    <property type="match status" value="1"/>
</dbReference>
<dbReference type="Pfam" id="PF04082">
    <property type="entry name" value="Fungal_trans"/>
    <property type="match status" value="1"/>
</dbReference>
<evidence type="ECO:0000256" key="2">
    <source>
        <dbReference type="ARBA" id="ARBA00023242"/>
    </source>
</evidence>
<dbReference type="SMART" id="SM00906">
    <property type="entry name" value="Fungal_trans"/>
    <property type="match status" value="1"/>
</dbReference>
<proteinExistence type="predicted"/>
<dbReference type="PANTHER" id="PTHR31001">
    <property type="entry name" value="UNCHARACTERIZED TRANSCRIPTIONAL REGULATORY PROTEIN"/>
    <property type="match status" value="1"/>
</dbReference>